<protein>
    <submittedName>
        <fullName evidence="3">Uncharacterized protein</fullName>
    </submittedName>
</protein>
<sequence>MKALWWVAIALALRSLLGSSRGSSRDQDHHENGGRRYDSRRQRERTRSSERYEYDGDAGDFERLSGLGETLLDLFGTETKSKSKSKVRGERRSGSGSGGGQGGRRRRGSFAY</sequence>
<evidence type="ECO:0000313" key="3">
    <source>
        <dbReference type="EMBL" id="TGO84889.1"/>
    </source>
</evidence>
<proteinExistence type="predicted"/>
<evidence type="ECO:0000313" key="4">
    <source>
        <dbReference type="Proteomes" id="UP000297280"/>
    </source>
</evidence>
<gene>
    <name evidence="3" type="ORF">BPOR_0454g00070</name>
</gene>
<organism evidence="3 4">
    <name type="scientific">Botrytis porri</name>
    <dbReference type="NCBI Taxonomy" id="87229"/>
    <lineage>
        <taxon>Eukaryota</taxon>
        <taxon>Fungi</taxon>
        <taxon>Dikarya</taxon>
        <taxon>Ascomycota</taxon>
        <taxon>Pezizomycotina</taxon>
        <taxon>Leotiomycetes</taxon>
        <taxon>Helotiales</taxon>
        <taxon>Sclerotiniaceae</taxon>
        <taxon>Botrytis</taxon>
    </lineage>
</organism>
<dbReference type="AlphaFoldDB" id="A0A4Z1KRT1"/>
<feature type="signal peptide" evidence="2">
    <location>
        <begin position="1"/>
        <end position="22"/>
    </location>
</feature>
<feature type="compositionally biased region" description="Basic and acidic residues" evidence="1">
    <location>
        <begin position="23"/>
        <end position="54"/>
    </location>
</feature>
<dbReference type="Proteomes" id="UP000297280">
    <property type="component" value="Unassembled WGS sequence"/>
</dbReference>
<feature type="region of interest" description="Disordered" evidence="1">
    <location>
        <begin position="75"/>
        <end position="112"/>
    </location>
</feature>
<accession>A0A4Z1KRT1</accession>
<keyword evidence="2" id="KW-0732">Signal</keyword>
<comment type="caution">
    <text evidence="3">The sequence shown here is derived from an EMBL/GenBank/DDBJ whole genome shotgun (WGS) entry which is preliminary data.</text>
</comment>
<evidence type="ECO:0000256" key="2">
    <source>
        <dbReference type="SAM" id="SignalP"/>
    </source>
</evidence>
<keyword evidence="4" id="KW-1185">Reference proteome</keyword>
<feature type="chain" id="PRO_5021312923" evidence="2">
    <location>
        <begin position="23"/>
        <end position="112"/>
    </location>
</feature>
<feature type="compositionally biased region" description="Basic residues" evidence="1">
    <location>
        <begin position="103"/>
        <end position="112"/>
    </location>
</feature>
<evidence type="ECO:0000256" key="1">
    <source>
        <dbReference type="SAM" id="MobiDB-lite"/>
    </source>
</evidence>
<dbReference type="EMBL" id="PQXO01000453">
    <property type="protein sequence ID" value="TGO84889.1"/>
    <property type="molecule type" value="Genomic_DNA"/>
</dbReference>
<feature type="region of interest" description="Disordered" evidence="1">
    <location>
        <begin position="19"/>
        <end position="58"/>
    </location>
</feature>
<reference evidence="3 4" key="1">
    <citation type="submission" date="2017-12" db="EMBL/GenBank/DDBJ databases">
        <title>Comparative genomics of Botrytis spp.</title>
        <authorList>
            <person name="Valero-Jimenez C.A."/>
            <person name="Tapia P."/>
            <person name="Veloso J."/>
            <person name="Silva-Moreno E."/>
            <person name="Staats M."/>
            <person name="Valdes J.H."/>
            <person name="Van Kan J.A.L."/>
        </authorList>
    </citation>
    <scope>NUCLEOTIDE SEQUENCE [LARGE SCALE GENOMIC DNA]</scope>
    <source>
        <strain evidence="3 4">MUCL3349</strain>
    </source>
</reference>
<name>A0A4Z1KRT1_9HELO</name>